<comment type="caution">
    <text evidence="2">The sequence shown here is derived from an EMBL/GenBank/DDBJ whole genome shotgun (WGS) entry which is preliminary data.</text>
</comment>
<reference evidence="2" key="1">
    <citation type="submission" date="2024-05" db="EMBL/GenBank/DDBJ databases">
        <title>Whole genome shotgun sequence of Streptomyces hydrogenans NBRC 13475.</title>
        <authorList>
            <person name="Komaki H."/>
            <person name="Tamura T."/>
        </authorList>
    </citation>
    <scope>NUCLEOTIDE SEQUENCE</scope>
    <source>
        <strain evidence="2">NBRC 13475</strain>
    </source>
</reference>
<proteinExistence type="predicted"/>
<evidence type="ECO:0000313" key="3">
    <source>
        <dbReference type="Proteomes" id="UP001052739"/>
    </source>
</evidence>
<gene>
    <name evidence="2" type="ORF">Shyd_86890</name>
</gene>
<dbReference type="Proteomes" id="UP001052739">
    <property type="component" value="Unassembled WGS sequence"/>
</dbReference>
<dbReference type="InterPro" id="IPR017961">
    <property type="entry name" value="DNA_pol_Y-fam_little_finger"/>
</dbReference>
<name>A0ABQ3PQM7_9ACTN</name>
<evidence type="ECO:0000259" key="1">
    <source>
        <dbReference type="Pfam" id="PF11799"/>
    </source>
</evidence>
<dbReference type="EMBL" id="BNDW01000117">
    <property type="protein sequence ID" value="GHI27318.1"/>
    <property type="molecule type" value="Genomic_DNA"/>
</dbReference>
<feature type="domain" description="DNA polymerase Y-family little finger" evidence="1">
    <location>
        <begin position="2"/>
        <end position="91"/>
    </location>
</feature>
<protein>
    <recommendedName>
        <fullName evidence="1">DNA polymerase Y-family little finger domain-containing protein</fullName>
    </recommendedName>
</protein>
<accession>A0ABQ3PQM7</accession>
<keyword evidence="3" id="KW-1185">Reference proteome</keyword>
<evidence type="ECO:0000313" key="2">
    <source>
        <dbReference type="EMBL" id="GHI27318.1"/>
    </source>
</evidence>
<dbReference type="Pfam" id="PF11799">
    <property type="entry name" value="IMS_C"/>
    <property type="match status" value="1"/>
</dbReference>
<sequence length="127" mass="13996">MLDLVATVGERIRRRDQGARKATLTMGFAGGASITRTGHCRPRPDTPRTCTAPGYRLLDGMARQRARVRRIVLTAEDLAAAEEGPGTQLSLDSEREARLRIEPALDRLNARWGHPVVRPAAAYRNVP</sequence>
<organism evidence="2 3">
    <name type="scientific">Streptomyces hydrogenans</name>
    <dbReference type="NCBI Taxonomy" id="1873719"/>
    <lineage>
        <taxon>Bacteria</taxon>
        <taxon>Bacillati</taxon>
        <taxon>Actinomycetota</taxon>
        <taxon>Actinomycetes</taxon>
        <taxon>Kitasatosporales</taxon>
        <taxon>Streptomycetaceae</taxon>
        <taxon>Streptomyces</taxon>
    </lineage>
</organism>